<accession>A0ABS7L4B1</accession>
<feature type="region of interest" description="Disordered" evidence="1">
    <location>
        <begin position="28"/>
        <end position="121"/>
    </location>
</feature>
<comment type="caution">
    <text evidence="2">The sequence shown here is derived from an EMBL/GenBank/DDBJ whole genome shotgun (WGS) entry which is preliminary data.</text>
</comment>
<feature type="compositionally biased region" description="Basic and acidic residues" evidence="1">
    <location>
        <begin position="28"/>
        <end position="72"/>
    </location>
</feature>
<evidence type="ECO:0008006" key="4">
    <source>
        <dbReference type="Google" id="ProtNLM"/>
    </source>
</evidence>
<feature type="compositionally biased region" description="Low complexity" evidence="1">
    <location>
        <begin position="74"/>
        <end position="86"/>
    </location>
</feature>
<reference evidence="2 3" key="1">
    <citation type="journal article" date="2020" name="New Microbes New Infect">
        <title>Sellimonas caecigallum sp. nov., description and genome sequence of a new member of the Sellimonas genus isolated from the cecum of feral chicken.</title>
        <authorList>
            <person name="Wongkuna S."/>
            <person name="Ghimire S."/>
            <person name="Antony L."/>
            <person name="Chankhamhaengdecha S."/>
            <person name="Janvilisri T."/>
            <person name="Scaria J."/>
        </authorList>
    </citation>
    <scope>NUCLEOTIDE SEQUENCE [LARGE SCALE GENOMIC DNA]</scope>
    <source>
        <strain evidence="2 3">SW451</strain>
    </source>
</reference>
<evidence type="ECO:0000313" key="3">
    <source>
        <dbReference type="Proteomes" id="UP000779049"/>
    </source>
</evidence>
<sequence>MKKLFIITVLVLSCILSGCGKKTEEKKAEEEKIKTVRLDLDKKENEETTDLEKENVVKEANENKAEQKDTAKEQSTTPNSTANTTKTDTKKETVQDTPSTKETGDYIGTIASPLPPKDGTYRISRNPDCSDYIVIHVTNYDAANFRFYLTKAFPNPDPENFFKEALIFREHIAHYNGNGYYEYKGKDYHLYFRYTVEQNEVELPANHHLEVYGLDKLFRASDYSDSISYNGISGNMFIYGAPFAG</sequence>
<evidence type="ECO:0000256" key="1">
    <source>
        <dbReference type="SAM" id="MobiDB-lite"/>
    </source>
</evidence>
<dbReference type="Proteomes" id="UP000779049">
    <property type="component" value="Unassembled WGS sequence"/>
</dbReference>
<evidence type="ECO:0000313" key="2">
    <source>
        <dbReference type="EMBL" id="MBY0757874.1"/>
    </source>
</evidence>
<dbReference type="PROSITE" id="PS51257">
    <property type="entry name" value="PROKAR_LIPOPROTEIN"/>
    <property type="match status" value="1"/>
</dbReference>
<dbReference type="EMBL" id="VIRV01000001">
    <property type="protein sequence ID" value="MBY0757874.1"/>
    <property type="molecule type" value="Genomic_DNA"/>
</dbReference>
<protein>
    <recommendedName>
        <fullName evidence="4">Lipoprotein</fullName>
    </recommendedName>
</protein>
<organism evidence="2 3">
    <name type="scientific">Sellimonas caecigallum</name>
    <dbReference type="NCBI Taxonomy" id="2592333"/>
    <lineage>
        <taxon>Bacteria</taxon>
        <taxon>Bacillati</taxon>
        <taxon>Bacillota</taxon>
        <taxon>Clostridia</taxon>
        <taxon>Lachnospirales</taxon>
        <taxon>Lachnospiraceae</taxon>
        <taxon>Sellimonas</taxon>
    </lineage>
</organism>
<keyword evidence="3" id="KW-1185">Reference proteome</keyword>
<dbReference type="RefSeq" id="WP_221919249.1">
    <property type="nucleotide sequence ID" value="NZ_CP173660.1"/>
</dbReference>
<name>A0ABS7L4B1_9FIRM</name>
<gene>
    <name evidence="2" type="ORF">FLB61_01945</name>
</gene>
<proteinExistence type="predicted"/>